<dbReference type="RefSeq" id="XP_022324074.1">
    <property type="nucleotide sequence ID" value="XM_022468366.1"/>
</dbReference>
<organism evidence="2 3">
    <name type="scientific">Crassostrea virginica</name>
    <name type="common">Eastern oyster</name>
    <dbReference type="NCBI Taxonomy" id="6565"/>
    <lineage>
        <taxon>Eukaryota</taxon>
        <taxon>Metazoa</taxon>
        <taxon>Spiralia</taxon>
        <taxon>Lophotrochozoa</taxon>
        <taxon>Mollusca</taxon>
        <taxon>Bivalvia</taxon>
        <taxon>Autobranchia</taxon>
        <taxon>Pteriomorphia</taxon>
        <taxon>Ostreida</taxon>
        <taxon>Ostreoidea</taxon>
        <taxon>Ostreidae</taxon>
        <taxon>Crassostrea</taxon>
    </lineage>
</organism>
<proteinExistence type="predicted"/>
<reference evidence="3" key="2">
    <citation type="submission" date="2025-08" db="UniProtKB">
        <authorList>
            <consortium name="RefSeq"/>
        </authorList>
    </citation>
    <scope>IDENTIFICATION</scope>
    <source>
        <tissue evidence="3">Whole sample</tissue>
    </source>
</reference>
<evidence type="ECO:0000256" key="1">
    <source>
        <dbReference type="SAM" id="Phobius"/>
    </source>
</evidence>
<dbReference type="Pfam" id="PF09612">
    <property type="entry name" value="HtrL_YibB"/>
    <property type="match status" value="1"/>
</dbReference>
<keyword evidence="1" id="KW-1133">Transmembrane helix</keyword>
<sequence length="371" mass="43731">MRLTIQSCFAHVRKIRQSSMMMGNKQNRYCVVFVITLIFSSFVTYRIFRDDIMKWNLPNSMFSSKDSTAWRLLSHFLPRSSTVTKSTIRKISSTEITIVTAYWNLGTFRKGSNQLFTKNTYLTWTKSFKYLMNPLLIYTDCEEFRDTMQKLRSEGNLTYETEIFFIDRTKLWPFALVDQIQNVYRQPGYPAHYPNTVIPAYAAAQHAKYAVVADAVKKNIYNTSYYAWLDVGYFRDLIRSDEFFELKRPPDFDPSRLAVNLVSRQNMATKPFSIFRYNIVWVGGGLFIGAKDIVTKFERLYYKAVLYFLDQKLMNSDQQVLFSMYSKEGRKALRPDIELQLYIPKGHGNPWFYLGYLCRKTVQRNNETEFS</sequence>
<dbReference type="InterPro" id="IPR011735">
    <property type="entry name" value="WlaTC/HtrL_glycosyltransf"/>
</dbReference>
<keyword evidence="1" id="KW-0472">Membrane</keyword>
<evidence type="ECO:0000313" key="2">
    <source>
        <dbReference type="Proteomes" id="UP000694844"/>
    </source>
</evidence>
<reference evidence="2" key="1">
    <citation type="submission" date="2024-06" db="UniProtKB">
        <authorList>
            <consortium name="RefSeq"/>
        </authorList>
    </citation>
    <scope>NUCLEOTIDE SEQUENCE [LARGE SCALE GENOMIC DNA]</scope>
</reference>
<dbReference type="Proteomes" id="UP000694844">
    <property type="component" value="Chromosome 1"/>
</dbReference>
<keyword evidence="2" id="KW-1185">Reference proteome</keyword>
<dbReference type="KEGG" id="cvn:111124962"/>
<dbReference type="GeneID" id="111124962"/>
<protein>
    <submittedName>
        <fullName evidence="3">Uncharacterized protein LOC111124962 isoform X1</fullName>
    </submittedName>
</protein>
<dbReference type="AlphaFoldDB" id="A0A8B8D951"/>
<gene>
    <name evidence="3" type="primary">LOC111124962</name>
</gene>
<accession>A0A8B8D951</accession>
<keyword evidence="1" id="KW-0812">Transmembrane</keyword>
<dbReference type="OrthoDB" id="6135270at2759"/>
<name>A0A8B8D951_CRAVI</name>
<evidence type="ECO:0000313" key="3">
    <source>
        <dbReference type="RefSeq" id="XP_022324074.1"/>
    </source>
</evidence>
<feature type="transmembrane region" description="Helical" evidence="1">
    <location>
        <begin position="29"/>
        <end position="48"/>
    </location>
</feature>